<organism evidence="7">
    <name type="scientific">Brugia pahangi</name>
    <name type="common">Filarial nematode worm</name>
    <dbReference type="NCBI Taxonomy" id="6280"/>
    <lineage>
        <taxon>Eukaryota</taxon>
        <taxon>Metazoa</taxon>
        <taxon>Ecdysozoa</taxon>
        <taxon>Nematoda</taxon>
        <taxon>Chromadorea</taxon>
        <taxon>Rhabditida</taxon>
        <taxon>Spirurina</taxon>
        <taxon>Spiruromorpha</taxon>
        <taxon>Filarioidea</taxon>
        <taxon>Onchocercidae</taxon>
        <taxon>Brugia</taxon>
    </lineage>
</organism>
<evidence type="ECO:0000256" key="3">
    <source>
        <dbReference type="ARBA" id="ARBA00023054"/>
    </source>
</evidence>
<keyword evidence="4" id="KW-0653">Protein transport</keyword>
<dbReference type="AlphaFoldDB" id="A0A0N4T2Q4"/>
<dbReference type="GO" id="GO:0007041">
    <property type="term" value="P:lysosomal transport"/>
    <property type="evidence" value="ECO:0007669"/>
    <property type="project" value="TreeGrafter"/>
</dbReference>
<dbReference type="InterPro" id="IPR016159">
    <property type="entry name" value="Cullin_repeat-like_dom_sf"/>
</dbReference>
<gene>
    <name evidence="5" type="ORF">BPAG_LOCUS2454</name>
</gene>
<dbReference type="GO" id="GO:0015031">
    <property type="term" value="P:protein transport"/>
    <property type="evidence" value="ECO:0007669"/>
    <property type="project" value="UniProtKB-UniRule"/>
</dbReference>
<comment type="subunit">
    <text evidence="4">Component of the Golgi-associated retrograde protein (GARP) complex.</text>
</comment>
<comment type="similarity">
    <text evidence="1 4">Belongs to the VPS51 family.</text>
</comment>
<dbReference type="GO" id="GO:0042147">
    <property type="term" value="P:retrograde transport, endosome to Golgi"/>
    <property type="evidence" value="ECO:0007669"/>
    <property type="project" value="UniProtKB-UniRule"/>
</dbReference>
<dbReference type="WBParaSite" id="BPAG_0000248401-mRNA-1">
    <property type="protein sequence ID" value="BPAG_0000248401-mRNA-1"/>
    <property type="gene ID" value="BPAG_0000248401"/>
</dbReference>
<dbReference type="EMBL" id="UZAD01000363">
    <property type="protein sequence ID" value="VDN83640.1"/>
    <property type="molecule type" value="Genomic_DNA"/>
</dbReference>
<reference evidence="7" key="1">
    <citation type="submission" date="2017-02" db="UniProtKB">
        <authorList>
            <consortium name="WormBaseParasite"/>
        </authorList>
    </citation>
    <scope>IDENTIFICATION</scope>
</reference>
<dbReference type="GO" id="GO:0016020">
    <property type="term" value="C:membrane"/>
    <property type="evidence" value="ECO:0007669"/>
    <property type="project" value="TreeGrafter"/>
</dbReference>
<evidence type="ECO:0000256" key="2">
    <source>
        <dbReference type="ARBA" id="ARBA00016122"/>
    </source>
</evidence>
<dbReference type="InterPro" id="IPR014812">
    <property type="entry name" value="Vps51"/>
</dbReference>
<dbReference type="Pfam" id="PF08700">
    <property type="entry name" value="VPS51_Exo84_N"/>
    <property type="match status" value="1"/>
</dbReference>
<dbReference type="PANTHER" id="PTHR15954">
    <property type="entry name" value="VACUOLAR PROTEIN SORTING-ASSOCIATED PROTEIN 51 HOMOLOG"/>
    <property type="match status" value="1"/>
</dbReference>
<sequence>MNNEKEENEDKGNPLDIGSTNFNSEAYLSDLFRKKNLHELVQIEEDMVHNVRQLDSKMQQLVYENYNKFLTATSTVKKMQNDFMEMGQKMEILSKRMGKIAALSKDFSAAFSKHRTNVSQLSEANKKVEELQFLLSLPQKLRVSHLEALVEQKNYEEAVQIYLKAQPSLLLYNDIASISDIYSEAITIMETVEEEVKHISLTISDFGNLKQVVFDCLISSDELSEAINLLLKLDVQSSTVYNNFLENCKRNLTDQLKAMRTPKQNTTDVLVFVDNCCRTFLTDVSLITTISQRFFSNETVDSLIQLMDSLMNQFEEIVRMRFLEETDAAECAIVVKALDHFYRYMSSCELILGTVYFPLDISMLKIVSRHEIEFAQRQVVEHIGSSLQQIQDELTSSETSFSNTSVLSDIVSRLEHFFLVQIRTALASLLFFTASDTTFSSLFQDRFSLLFGIDVHELLVVKSLDEIAQLGLKFCDAMNQATPSSPVFYYVLAQFFTNIENHSVVDIMNLCQEQFRLVTERERGKNSRLSSVENIKVRLRTTAYELLKHYVYFQGIYTSEVLIRSIESQDWISYTEPTAVRSAVKYFISNLASIDSSIKVFMDEGTRKERLLENSSSRSHSRQTLDTCSISSTLDKLWSERIDFCTNVEFNRISILTAIINVALKCFLECVRLQTFSAFGLQQIQVDCCFLRQNLWRYLSDEQIALSLIDEIVSSAVHRSVDPKLMEPTTVKALCDR</sequence>
<comment type="subcellular location">
    <subcellularLocation>
        <location evidence="4">Golgi apparatus</location>
        <location evidence="4">trans-Golgi network</location>
    </subcellularLocation>
</comment>
<dbReference type="STRING" id="6280.A0A0N4T2Q4"/>
<accession>A0A0N4T2Q4</accession>
<dbReference type="PANTHER" id="PTHR15954:SF4">
    <property type="entry name" value="VACUOLAR PROTEIN SORTING-ASSOCIATED PROTEIN 51 HOMOLOG"/>
    <property type="match status" value="1"/>
</dbReference>
<dbReference type="GO" id="GO:0032456">
    <property type="term" value="P:endocytic recycling"/>
    <property type="evidence" value="ECO:0007669"/>
    <property type="project" value="TreeGrafter"/>
</dbReference>
<dbReference type="GO" id="GO:0007030">
    <property type="term" value="P:Golgi organization"/>
    <property type="evidence" value="ECO:0007669"/>
    <property type="project" value="UniProtKB-UniRule"/>
</dbReference>
<keyword evidence="4" id="KW-0445">Lipid transport</keyword>
<evidence type="ECO:0000313" key="6">
    <source>
        <dbReference type="Proteomes" id="UP000278627"/>
    </source>
</evidence>
<keyword evidence="6" id="KW-1185">Reference proteome</keyword>
<dbReference type="GO" id="GO:0005829">
    <property type="term" value="C:cytosol"/>
    <property type="evidence" value="ECO:0007669"/>
    <property type="project" value="GOC"/>
</dbReference>
<keyword evidence="4" id="KW-0813">Transport</keyword>
<evidence type="ECO:0000313" key="5">
    <source>
        <dbReference type="EMBL" id="VDN83640.1"/>
    </source>
</evidence>
<dbReference type="SUPFAM" id="SSF74788">
    <property type="entry name" value="Cullin repeat-like"/>
    <property type="match status" value="1"/>
</dbReference>
<reference evidence="5 6" key="2">
    <citation type="submission" date="2018-11" db="EMBL/GenBank/DDBJ databases">
        <authorList>
            <consortium name="Pathogen Informatics"/>
        </authorList>
    </citation>
    <scope>NUCLEOTIDE SEQUENCE [LARGE SCALE GENOMIC DNA]</scope>
</reference>
<dbReference type="GO" id="GO:0048193">
    <property type="term" value="P:Golgi vesicle transport"/>
    <property type="evidence" value="ECO:0007669"/>
    <property type="project" value="TreeGrafter"/>
</dbReference>
<dbReference type="GO" id="GO:0000938">
    <property type="term" value="C:GARP complex"/>
    <property type="evidence" value="ECO:0007669"/>
    <property type="project" value="UniProtKB-UniRule"/>
</dbReference>
<proteinExistence type="inferred from homology"/>
<dbReference type="GO" id="GO:1990745">
    <property type="term" value="C:EARP complex"/>
    <property type="evidence" value="ECO:0007669"/>
    <property type="project" value="TreeGrafter"/>
</dbReference>
<evidence type="ECO:0000313" key="7">
    <source>
        <dbReference type="WBParaSite" id="BPAG_0000248401-mRNA-1"/>
    </source>
</evidence>
<dbReference type="Proteomes" id="UP000278627">
    <property type="component" value="Unassembled WGS sequence"/>
</dbReference>
<evidence type="ECO:0000256" key="4">
    <source>
        <dbReference type="RuleBase" id="RU368010"/>
    </source>
</evidence>
<evidence type="ECO:0000256" key="1">
    <source>
        <dbReference type="ARBA" id="ARBA00006080"/>
    </source>
</evidence>
<protein>
    <recommendedName>
        <fullName evidence="2 4">Vacuolar protein sorting-associated protein 51 homolog</fullName>
    </recommendedName>
</protein>
<dbReference type="GO" id="GO:0006869">
    <property type="term" value="P:lipid transport"/>
    <property type="evidence" value="ECO:0007669"/>
    <property type="project" value="UniProtKB-UniRule"/>
</dbReference>
<name>A0A0N4T2Q4_BRUPA</name>
<comment type="function">
    <text evidence="4">Acts as component of the GARP complex that is involved in retrograde transport from early and late endosomes to the trans-Golgi network (TGN).</text>
</comment>
<keyword evidence="4" id="KW-0333">Golgi apparatus</keyword>
<keyword evidence="3" id="KW-0175">Coiled coil</keyword>